<dbReference type="Proteomes" id="UP001589748">
    <property type="component" value="Unassembled WGS sequence"/>
</dbReference>
<evidence type="ECO:0000256" key="1">
    <source>
        <dbReference type="SAM" id="Phobius"/>
    </source>
</evidence>
<feature type="transmembrane region" description="Helical" evidence="1">
    <location>
        <begin position="68"/>
        <end position="84"/>
    </location>
</feature>
<keyword evidence="3" id="KW-1185">Reference proteome</keyword>
<protein>
    <recommendedName>
        <fullName evidence="4">DUF3040 family protein</fullName>
    </recommendedName>
</protein>
<dbReference type="RefSeq" id="WP_380135459.1">
    <property type="nucleotide sequence ID" value="NZ_JBHLUI010000003.1"/>
</dbReference>
<keyword evidence="1" id="KW-0472">Membrane</keyword>
<proteinExistence type="predicted"/>
<accession>A0ABV5LS90</accession>
<keyword evidence="1" id="KW-1133">Transmembrane helix</keyword>
<evidence type="ECO:0000313" key="3">
    <source>
        <dbReference type="Proteomes" id="UP001589748"/>
    </source>
</evidence>
<organism evidence="2 3">
    <name type="scientific">Kineococcus gynurae</name>
    <dbReference type="NCBI Taxonomy" id="452979"/>
    <lineage>
        <taxon>Bacteria</taxon>
        <taxon>Bacillati</taxon>
        <taxon>Actinomycetota</taxon>
        <taxon>Actinomycetes</taxon>
        <taxon>Kineosporiales</taxon>
        <taxon>Kineosporiaceae</taxon>
        <taxon>Kineococcus</taxon>
    </lineage>
</organism>
<evidence type="ECO:0008006" key="4">
    <source>
        <dbReference type="Google" id="ProtNLM"/>
    </source>
</evidence>
<reference evidence="2 3" key="1">
    <citation type="submission" date="2024-09" db="EMBL/GenBank/DDBJ databases">
        <authorList>
            <person name="Sun Q."/>
            <person name="Mori K."/>
        </authorList>
    </citation>
    <scope>NUCLEOTIDE SEQUENCE [LARGE SCALE GENOMIC DNA]</scope>
    <source>
        <strain evidence="2 3">TISTR 1856</strain>
    </source>
</reference>
<dbReference type="EMBL" id="JBHMDM010000004">
    <property type="protein sequence ID" value="MFB9376948.1"/>
    <property type="molecule type" value="Genomic_DNA"/>
</dbReference>
<keyword evidence="1" id="KW-0812">Transmembrane</keyword>
<sequence>MAVVGPELSPTRRHRAIRAYQALPAEDRREVLALARQGRRHPDERVMAVAWWYAAAVLQPRWWNRMPVWLLPVLAFVLLTLAVVGDLRPLAVLAFGVLVVGVGLGWQRLATLPVLVLMRAPEAGDVPDGVEPTL</sequence>
<feature type="transmembrane region" description="Helical" evidence="1">
    <location>
        <begin position="90"/>
        <end position="109"/>
    </location>
</feature>
<evidence type="ECO:0000313" key="2">
    <source>
        <dbReference type="EMBL" id="MFB9376948.1"/>
    </source>
</evidence>
<comment type="caution">
    <text evidence="2">The sequence shown here is derived from an EMBL/GenBank/DDBJ whole genome shotgun (WGS) entry which is preliminary data.</text>
</comment>
<gene>
    <name evidence="2" type="ORF">ACFFVI_08195</name>
</gene>
<name>A0ABV5LS90_9ACTN</name>